<comment type="caution">
    <text evidence="1">The sequence shown here is derived from an EMBL/GenBank/DDBJ whole genome shotgun (WGS) entry which is preliminary data.</text>
</comment>
<evidence type="ECO:0000313" key="1">
    <source>
        <dbReference type="EMBL" id="KAK3793740.1"/>
    </source>
</evidence>
<keyword evidence="2" id="KW-1185">Reference proteome</keyword>
<gene>
    <name evidence="1" type="ORF">RRG08_043388</name>
</gene>
<evidence type="ECO:0000313" key="2">
    <source>
        <dbReference type="Proteomes" id="UP001283361"/>
    </source>
</evidence>
<reference evidence="1" key="1">
    <citation type="journal article" date="2023" name="G3 (Bethesda)">
        <title>A reference genome for the long-term kleptoplast-retaining sea slug Elysia crispata morphotype clarki.</title>
        <authorList>
            <person name="Eastman K.E."/>
            <person name="Pendleton A.L."/>
            <person name="Shaikh M.A."/>
            <person name="Suttiyut T."/>
            <person name="Ogas R."/>
            <person name="Tomko P."/>
            <person name="Gavelis G."/>
            <person name="Widhalm J.R."/>
            <person name="Wisecaver J.H."/>
        </authorList>
    </citation>
    <scope>NUCLEOTIDE SEQUENCE</scope>
    <source>
        <strain evidence="1">ECLA1</strain>
    </source>
</reference>
<dbReference type="Proteomes" id="UP001283361">
    <property type="component" value="Unassembled WGS sequence"/>
</dbReference>
<dbReference type="AlphaFoldDB" id="A0AAE1E4Z0"/>
<accession>A0AAE1E4Z0</accession>
<proteinExistence type="predicted"/>
<sequence>MRLSIENRSSKLFCYVISSKILYQAELNWPVTIATPWHAVGGCCSNRLREVTGMGGSRWQPTRVEQK</sequence>
<dbReference type="EMBL" id="JAWDGP010001179">
    <property type="protein sequence ID" value="KAK3793740.1"/>
    <property type="molecule type" value="Genomic_DNA"/>
</dbReference>
<name>A0AAE1E4Z0_9GAST</name>
<organism evidence="1 2">
    <name type="scientific">Elysia crispata</name>
    <name type="common">lettuce slug</name>
    <dbReference type="NCBI Taxonomy" id="231223"/>
    <lineage>
        <taxon>Eukaryota</taxon>
        <taxon>Metazoa</taxon>
        <taxon>Spiralia</taxon>
        <taxon>Lophotrochozoa</taxon>
        <taxon>Mollusca</taxon>
        <taxon>Gastropoda</taxon>
        <taxon>Heterobranchia</taxon>
        <taxon>Euthyneura</taxon>
        <taxon>Panpulmonata</taxon>
        <taxon>Sacoglossa</taxon>
        <taxon>Placobranchoidea</taxon>
        <taxon>Plakobranchidae</taxon>
        <taxon>Elysia</taxon>
    </lineage>
</organism>
<protein>
    <submittedName>
        <fullName evidence="1">Uncharacterized protein</fullName>
    </submittedName>
</protein>